<dbReference type="Proteomes" id="UP001177023">
    <property type="component" value="Unassembled WGS sequence"/>
</dbReference>
<feature type="region of interest" description="Disordered" evidence="1">
    <location>
        <begin position="1"/>
        <end position="41"/>
    </location>
</feature>
<keyword evidence="3" id="KW-1185">Reference proteome</keyword>
<feature type="compositionally biased region" description="Basic and acidic residues" evidence="1">
    <location>
        <begin position="9"/>
        <end position="18"/>
    </location>
</feature>
<accession>A0AA36CPV8</accession>
<evidence type="ECO:0000313" key="3">
    <source>
        <dbReference type="Proteomes" id="UP001177023"/>
    </source>
</evidence>
<organism evidence="2 3">
    <name type="scientific">Mesorhabditis spiculigera</name>
    <dbReference type="NCBI Taxonomy" id="96644"/>
    <lineage>
        <taxon>Eukaryota</taxon>
        <taxon>Metazoa</taxon>
        <taxon>Ecdysozoa</taxon>
        <taxon>Nematoda</taxon>
        <taxon>Chromadorea</taxon>
        <taxon>Rhabditida</taxon>
        <taxon>Rhabditina</taxon>
        <taxon>Rhabditomorpha</taxon>
        <taxon>Rhabditoidea</taxon>
        <taxon>Rhabditidae</taxon>
        <taxon>Mesorhabditinae</taxon>
        <taxon>Mesorhabditis</taxon>
    </lineage>
</organism>
<reference evidence="2" key="1">
    <citation type="submission" date="2023-06" db="EMBL/GenBank/DDBJ databases">
        <authorList>
            <person name="Delattre M."/>
        </authorList>
    </citation>
    <scope>NUCLEOTIDE SEQUENCE</scope>
    <source>
        <strain evidence="2">AF72</strain>
    </source>
</reference>
<gene>
    <name evidence="2" type="ORF">MSPICULIGERA_LOCUS11468</name>
</gene>
<evidence type="ECO:0000256" key="1">
    <source>
        <dbReference type="SAM" id="MobiDB-lite"/>
    </source>
</evidence>
<dbReference type="EMBL" id="CATQJA010002613">
    <property type="protein sequence ID" value="CAJ0573099.1"/>
    <property type="molecule type" value="Genomic_DNA"/>
</dbReference>
<proteinExistence type="predicted"/>
<feature type="non-terminal residue" evidence="2">
    <location>
        <position position="95"/>
    </location>
</feature>
<sequence>MKMAGELEAMAKHEDKDILNGAPLQHDEGEAQGDSNRNFINKKDMPLANARGLLQRADGNLLNIRADDDSIVLQIPGGSRRFLDRNDTYCQAPDF</sequence>
<comment type="caution">
    <text evidence="2">The sequence shown here is derived from an EMBL/GenBank/DDBJ whole genome shotgun (WGS) entry which is preliminary data.</text>
</comment>
<name>A0AA36CPV8_9BILA</name>
<protein>
    <submittedName>
        <fullName evidence="2">Uncharacterized protein</fullName>
    </submittedName>
</protein>
<dbReference type="AlphaFoldDB" id="A0AA36CPV8"/>
<evidence type="ECO:0000313" key="2">
    <source>
        <dbReference type="EMBL" id="CAJ0573099.1"/>
    </source>
</evidence>